<gene>
    <name evidence="2" type="ORF">NHN17_18925</name>
</gene>
<evidence type="ECO:0000259" key="1">
    <source>
        <dbReference type="Pfam" id="PF07693"/>
    </source>
</evidence>
<reference evidence="2 3" key="1">
    <citation type="submission" date="2022-07" db="EMBL/GenBank/DDBJ databases">
        <title>Photobacterium pectinilyticum sp. nov., a marine bacterium isolated from surface seawater of Qingdao offshore.</title>
        <authorList>
            <person name="Wang X."/>
        </authorList>
    </citation>
    <scope>NUCLEOTIDE SEQUENCE [LARGE SCALE GENOMIC DNA]</scope>
    <source>
        <strain evidence="2 3">ZSDE20</strain>
    </source>
</reference>
<proteinExistence type="predicted"/>
<accession>A0ABT1N6F8</accession>
<comment type="caution">
    <text evidence="2">The sequence shown here is derived from an EMBL/GenBank/DDBJ whole genome shotgun (WGS) entry which is preliminary data.</text>
</comment>
<dbReference type="RefSeq" id="WP_255044208.1">
    <property type="nucleotide sequence ID" value="NZ_JANEYT010000057.1"/>
</dbReference>
<keyword evidence="3" id="KW-1185">Reference proteome</keyword>
<dbReference type="InterPro" id="IPR011646">
    <property type="entry name" value="KAP_P-loop"/>
</dbReference>
<dbReference type="EMBL" id="JANEYT010000057">
    <property type="protein sequence ID" value="MCQ1060122.1"/>
    <property type="molecule type" value="Genomic_DNA"/>
</dbReference>
<feature type="domain" description="KAP NTPase" evidence="1">
    <location>
        <begin position="105"/>
        <end position="245"/>
    </location>
</feature>
<sequence length="979" mass="110063">MLFIIGRHIPPSSLLFMFLLGVSALQTKPFFSILPDWLTNPANISWENGGISAALLLAPAAQYLGMRFFNRDLQLGDLLKRNSTDTINETLEVNREVGAIELRQAFKVFADLIPAGKTIVLVIDNIDRVSPEIARELWSDIDTLISLGSPRFRILLPYSEKHLSKALEQGAIEASQSGGKEYISKRIPIPFTAPPIASTGWRERFEQYWSETLPDIEGKAGVMEMIDIWQRDVTPRFLKSLINRIGTRIDSCSESNKDLHGASCAAYLLVVRDNDIHLHQLVGEPDSKELDEAILRKMHATQKVLRKYTGSLTDWPKHIAALHYQTSFEIASSELIIQPLRAAFNSHDAPRIIDLSSLHGFEVFFKKQTENTDAPDLVKLMAALVETSEGKALVEHFLADFNHELVQHSDPLDEFDAELIDCFNSLITAGIDVDVSIPTVEQRNLTNAVLNRTNSLLRANKPKDLATNNEQWEKVMNLIRQIYQYFTVTGKKPLFITRPSADTLVNFLYPLRNAVPDWEIDKQMASIPLDRLVVAACLRQSSLSENDTVFPQLLTMMRCGAMDKVEGFSYLPTISIASADLETVLTLLPFTADWQQLKSNPDQTIPPLSELLQRTKNEGMVDKTTLARLSALTAAALACAYVPDHGFVLPNEYGKNQHQNVVSWLETFVTVKSGAPEYLVNYLSFVPFDQLLKWCNSSVMEGQFLAPVAELMRTERIASNDAELILSTYYTGLKNQLPDFDAQELLSWIAERPVANLTPEKWQTESIVDILASDADKVQALKQILIDYFDATGLYESDWLKTLIHKEPVEHHVAQYYVNNSLTLTESKPLMVALEKALTEKRQFDAGWVRLLFDVLDGDHQRRLLNKVKAQFFKTSTSDDQKYRSISFFGDRLAMPPLDDDAAIEQALAFLDNAINNFEGAAIDWLSKQPVDGFGWNLSAWSESNLSTLNDYLSEQADSPLKKAVDARFGANTNRESVA</sequence>
<organism evidence="2 3">
    <name type="scientific">Photobacterium pectinilyticum</name>
    <dbReference type="NCBI Taxonomy" id="2906793"/>
    <lineage>
        <taxon>Bacteria</taxon>
        <taxon>Pseudomonadati</taxon>
        <taxon>Pseudomonadota</taxon>
        <taxon>Gammaproteobacteria</taxon>
        <taxon>Vibrionales</taxon>
        <taxon>Vibrionaceae</taxon>
        <taxon>Photobacterium</taxon>
    </lineage>
</organism>
<evidence type="ECO:0000313" key="2">
    <source>
        <dbReference type="EMBL" id="MCQ1060122.1"/>
    </source>
</evidence>
<protein>
    <submittedName>
        <fullName evidence="2">KAP family NTPase</fullName>
    </submittedName>
</protein>
<dbReference type="Pfam" id="PF07693">
    <property type="entry name" value="KAP_NTPase"/>
    <property type="match status" value="1"/>
</dbReference>
<name>A0ABT1N6F8_9GAMM</name>
<evidence type="ECO:0000313" key="3">
    <source>
        <dbReference type="Proteomes" id="UP001524460"/>
    </source>
</evidence>
<dbReference type="Proteomes" id="UP001524460">
    <property type="component" value="Unassembled WGS sequence"/>
</dbReference>